<evidence type="ECO:0000256" key="1">
    <source>
        <dbReference type="ARBA" id="ARBA00001933"/>
    </source>
</evidence>
<evidence type="ECO:0000259" key="13">
    <source>
        <dbReference type="Pfam" id="PF00155"/>
    </source>
</evidence>
<keyword evidence="7 12" id="KW-0028">Amino-acid biosynthesis</keyword>
<proteinExistence type="inferred from homology"/>
<dbReference type="GO" id="GO:0000105">
    <property type="term" value="P:L-histidine biosynthetic process"/>
    <property type="evidence" value="ECO:0007669"/>
    <property type="project" value="UniProtKB-UniRule"/>
</dbReference>
<keyword evidence="10 12" id="KW-0368">Histidine biosynthesis</keyword>
<dbReference type="EC" id="2.6.1.9" evidence="12"/>
<comment type="subunit">
    <text evidence="5 12">Homodimer.</text>
</comment>
<dbReference type="CDD" id="cd00609">
    <property type="entry name" value="AAT_like"/>
    <property type="match status" value="1"/>
</dbReference>
<dbReference type="GO" id="GO:0030170">
    <property type="term" value="F:pyridoxal phosphate binding"/>
    <property type="evidence" value="ECO:0007669"/>
    <property type="project" value="InterPro"/>
</dbReference>
<dbReference type="InterPro" id="IPR004839">
    <property type="entry name" value="Aminotransferase_I/II_large"/>
</dbReference>
<dbReference type="RefSeq" id="WP_096427537.1">
    <property type="nucleotide sequence ID" value="NZ_AP018042.1"/>
</dbReference>
<dbReference type="InterPro" id="IPR005861">
    <property type="entry name" value="HisP_aminotrans"/>
</dbReference>
<evidence type="ECO:0000256" key="7">
    <source>
        <dbReference type="ARBA" id="ARBA00022605"/>
    </source>
</evidence>
<dbReference type="HAMAP" id="MF_01023">
    <property type="entry name" value="HisC_aminotrans_2"/>
    <property type="match status" value="1"/>
</dbReference>
<dbReference type="AlphaFoldDB" id="A0A1Y1CER5"/>
<dbReference type="InterPro" id="IPR015421">
    <property type="entry name" value="PyrdxlP-dep_Trfase_major"/>
</dbReference>
<keyword evidence="6 12" id="KW-0032">Aminotransferase</keyword>
<keyword evidence="9 12" id="KW-0663">Pyridoxal phosphate</keyword>
<gene>
    <name evidence="12" type="primary">hisC</name>
    <name evidence="14" type="ORF">ALGA_0208</name>
</gene>
<dbReference type="PROSITE" id="PS00599">
    <property type="entry name" value="AA_TRANSFER_CLASS_2"/>
    <property type="match status" value="1"/>
</dbReference>
<dbReference type="GO" id="GO:0004400">
    <property type="term" value="F:histidinol-phosphate transaminase activity"/>
    <property type="evidence" value="ECO:0007669"/>
    <property type="project" value="UniProtKB-UniRule"/>
</dbReference>
<reference evidence="15" key="2">
    <citation type="journal article" date="2020" name="Antonie Van Leeuwenhoek">
        <title>Labilibaculum antarcticum sp. nov., a novel facultative anaerobic, psychrotorelant bacterium isolated from marine sediment of Antarctica.</title>
        <authorList>
            <person name="Watanabe M."/>
            <person name="Kojima H."/>
            <person name="Fukui M."/>
        </authorList>
    </citation>
    <scope>NUCLEOTIDE SEQUENCE [LARGE SCALE GENOMIC DNA]</scope>
    <source>
        <strain evidence="15">SPP2</strain>
    </source>
</reference>
<feature type="domain" description="Aminotransferase class I/classII large" evidence="13">
    <location>
        <begin position="49"/>
        <end position="343"/>
    </location>
</feature>
<reference evidence="14 15" key="1">
    <citation type="journal article" date="2018" name="Mar. Genomics">
        <title>Complete genome sequence of Marinifilaceae bacterium strain SPP2, isolated from the Antarctic marine sediment.</title>
        <authorList>
            <person name="Watanabe M."/>
            <person name="Kojima H."/>
            <person name="Fukui M."/>
        </authorList>
    </citation>
    <scope>NUCLEOTIDE SEQUENCE [LARGE SCALE GENOMIC DNA]</scope>
    <source>
        <strain evidence="14 15">SPP2</strain>
    </source>
</reference>
<comment type="similarity">
    <text evidence="4 12">Belongs to the class-II pyridoxal-phosphate-dependent aminotransferase family. Histidinol-phosphate aminotransferase subfamily.</text>
</comment>
<dbReference type="Gene3D" id="3.90.1150.10">
    <property type="entry name" value="Aspartate Aminotransferase, domain 1"/>
    <property type="match status" value="1"/>
</dbReference>
<dbReference type="InterPro" id="IPR001917">
    <property type="entry name" value="Aminotrans_II_pyridoxalP_BS"/>
</dbReference>
<protein>
    <recommendedName>
        <fullName evidence="12">Histidinol-phosphate aminotransferase</fullName>
        <ecNumber evidence="12">2.6.1.9</ecNumber>
    </recommendedName>
    <alternativeName>
        <fullName evidence="12">Imidazole acetol-phosphate transaminase</fullName>
    </alternativeName>
</protein>
<dbReference type="InterPro" id="IPR015424">
    <property type="entry name" value="PyrdxlP-dep_Trfase"/>
</dbReference>
<evidence type="ECO:0000256" key="8">
    <source>
        <dbReference type="ARBA" id="ARBA00022679"/>
    </source>
</evidence>
<comment type="catalytic activity">
    <reaction evidence="11 12">
        <text>L-histidinol phosphate + 2-oxoglutarate = 3-(imidazol-4-yl)-2-oxopropyl phosphate + L-glutamate</text>
        <dbReference type="Rhea" id="RHEA:23744"/>
        <dbReference type="ChEBI" id="CHEBI:16810"/>
        <dbReference type="ChEBI" id="CHEBI:29985"/>
        <dbReference type="ChEBI" id="CHEBI:57766"/>
        <dbReference type="ChEBI" id="CHEBI:57980"/>
        <dbReference type="EC" id="2.6.1.9"/>
    </reaction>
</comment>
<evidence type="ECO:0000256" key="12">
    <source>
        <dbReference type="HAMAP-Rule" id="MF_01023"/>
    </source>
</evidence>
<organism evidence="14 15">
    <name type="scientific">Labilibaculum antarcticum</name>
    <dbReference type="NCBI Taxonomy" id="1717717"/>
    <lineage>
        <taxon>Bacteria</taxon>
        <taxon>Pseudomonadati</taxon>
        <taxon>Bacteroidota</taxon>
        <taxon>Bacteroidia</taxon>
        <taxon>Marinilabiliales</taxon>
        <taxon>Marinifilaceae</taxon>
        <taxon>Labilibaculum</taxon>
    </lineage>
</organism>
<dbReference type="Gene3D" id="3.40.640.10">
    <property type="entry name" value="Type I PLP-dependent aspartate aminotransferase-like (Major domain)"/>
    <property type="match status" value="1"/>
</dbReference>
<evidence type="ECO:0000256" key="6">
    <source>
        <dbReference type="ARBA" id="ARBA00022576"/>
    </source>
</evidence>
<comment type="pathway">
    <text evidence="2 12">Amino-acid biosynthesis; L-histidine biosynthesis; L-histidine from 5-phospho-alpha-D-ribose 1-diphosphate: step 7/9.</text>
</comment>
<dbReference type="PANTHER" id="PTHR42885:SF2">
    <property type="entry name" value="HISTIDINOL-PHOSPHATE AMINOTRANSFERASE"/>
    <property type="match status" value="1"/>
</dbReference>
<comment type="cofactor">
    <cofactor evidence="1 12">
        <name>pyridoxal 5'-phosphate</name>
        <dbReference type="ChEBI" id="CHEBI:597326"/>
    </cofactor>
</comment>
<evidence type="ECO:0000256" key="5">
    <source>
        <dbReference type="ARBA" id="ARBA00011738"/>
    </source>
</evidence>
<accession>A0A1Y1CER5</accession>
<dbReference type="InterPro" id="IPR015422">
    <property type="entry name" value="PyrdxlP-dep_Trfase_small"/>
</dbReference>
<evidence type="ECO:0000256" key="11">
    <source>
        <dbReference type="ARBA" id="ARBA00047481"/>
    </source>
</evidence>
<evidence type="ECO:0000256" key="9">
    <source>
        <dbReference type="ARBA" id="ARBA00022898"/>
    </source>
</evidence>
<evidence type="ECO:0000256" key="4">
    <source>
        <dbReference type="ARBA" id="ARBA00007970"/>
    </source>
</evidence>
<dbReference type="OrthoDB" id="9813612at2"/>
<dbReference type="NCBIfam" id="TIGR01141">
    <property type="entry name" value="hisC"/>
    <property type="match status" value="1"/>
</dbReference>
<dbReference type="Pfam" id="PF00155">
    <property type="entry name" value="Aminotran_1_2"/>
    <property type="match status" value="1"/>
</dbReference>
<comment type="pathway">
    <text evidence="3">Lipid metabolism.</text>
</comment>
<evidence type="ECO:0000256" key="2">
    <source>
        <dbReference type="ARBA" id="ARBA00005011"/>
    </source>
</evidence>
<evidence type="ECO:0000313" key="15">
    <source>
        <dbReference type="Proteomes" id="UP000218267"/>
    </source>
</evidence>
<evidence type="ECO:0000256" key="10">
    <source>
        <dbReference type="ARBA" id="ARBA00023102"/>
    </source>
</evidence>
<evidence type="ECO:0000256" key="3">
    <source>
        <dbReference type="ARBA" id="ARBA00005189"/>
    </source>
</evidence>
<dbReference type="EMBL" id="AP018042">
    <property type="protein sequence ID" value="BAX78603.1"/>
    <property type="molecule type" value="Genomic_DNA"/>
</dbReference>
<dbReference type="SUPFAM" id="SSF53383">
    <property type="entry name" value="PLP-dependent transferases"/>
    <property type="match status" value="1"/>
</dbReference>
<feature type="modified residue" description="N6-(pyridoxal phosphate)lysine" evidence="12">
    <location>
        <position position="212"/>
    </location>
</feature>
<sequence>MGSKIKSSIDLNKLVRENVKKLVPYSSARDEFTGKGSVFLDANENPYENGVNRYPDPLQRALKVRLGDLKDVNPENMILGNGSDEVIDLLYRVFCEPNIDNVIICTPTYGMYEVAAGVNAVGIKEVQLDANFQPDVDAVLSSADDNTKMLFLCSPNNPTANLLDESKILELLDKFQGIVIVDEAYIDFAPGKTLVDKLTDYPNLVILQTLSKAWGMAGIRLGIGLASKEIIDVLNRIKPPYNVNCLTQTKAFELLEAVDDCNEQVSTIVKERDLLSTFLSGLSFVEKVYPSDANFILVRVNDAKGLYNYLLADEIIIRDRSKIITLEGCVRISVGTSEENEILKNTLTKFESKS</sequence>
<keyword evidence="8 12" id="KW-0808">Transferase</keyword>
<dbReference type="UniPathway" id="UPA00031">
    <property type="reaction ID" value="UER00012"/>
</dbReference>
<dbReference type="Proteomes" id="UP000218267">
    <property type="component" value="Chromosome"/>
</dbReference>
<evidence type="ECO:0000313" key="14">
    <source>
        <dbReference type="EMBL" id="BAX78603.1"/>
    </source>
</evidence>
<keyword evidence="15" id="KW-1185">Reference proteome</keyword>
<name>A0A1Y1CER5_9BACT</name>
<dbReference type="PANTHER" id="PTHR42885">
    <property type="entry name" value="HISTIDINOL-PHOSPHATE AMINOTRANSFERASE-RELATED"/>
    <property type="match status" value="1"/>
</dbReference>
<dbReference type="KEGG" id="mbas:ALGA_0208"/>